<dbReference type="NCBIfam" id="TIGR02098">
    <property type="entry name" value="MJ0042_CXXC"/>
    <property type="match status" value="1"/>
</dbReference>
<feature type="domain" description="Zinc finger/thioredoxin putative" evidence="3">
    <location>
        <begin position="1"/>
        <end position="35"/>
    </location>
</feature>
<feature type="compositionally biased region" description="Pro residues" evidence="1">
    <location>
        <begin position="49"/>
        <end position="58"/>
    </location>
</feature>
<feature type="compositionally biased region" description="Low complexity" evidence="1">
    <location>
        <begin position="79"/>
        <end position="88"/>
    </location>
</feature>
<keyword evidence="5" id="KW-1185">Reference proteome</keyword>
<dbReference type="InterPro" id="IPR011723">
    <property type="entry name" value="Znf/thioredoxin_put"/>
</dbReference>
<accession>A0AAF0BMS1</accession>
<protein>
    <submittedName>
        <fullName evidence="4">DUF3426 domain-containing protein</fullName>
    </submittedName>
</protein>
<organism evidence="4 5">
    <name type="scientific">Gimibacter soli</name>
    <dbReference type="NCBI Taxonomy" id="3024400"/>
    <lineage>
        <taxon>Bacteria</taxon>
        <taxon>Pseudomonadati</taxon>
        <taxon>Pseudomonadota</taxon>
        <taxon>Alphaproteobacteria</taxon>
        <taxon>Kordiimonadales</taxon>
        <taxon>Temperatibacteraceae</taxon>
        <taxon>Gimibacter</taxon>
    </lineage>
</organism>
<dbReference type="EMBL" id="CP116805">
    <property type="protein sequence ID" value="WCL54960.1"/>
    <property type="molecule type" value="Genomic_DNA"/>
</dbReference>
<dbReference type="AlphaFoldDB" id="A0AAF0BMS1"/>
<dbReference type="Pfam" id="PF13717">
    <property type="entry name" value="Zn_ribbon_4"/>
    <property type="match status" value="1"/>
</dbReference>
<reference evidence="4" key="1">
    <citation type="submission" date="2023-01" db="EMBL/GenBank/DDBJ databases">
        <title>The genome sequence of Kordiimonadaceae bacterium 6D33.</title>
        <authorList>
            <person name="Liu Y."/>
        </authorList>
    </citation>
    <scope>NUCLEOTIDE SEQUENCE</scope>
    <source>
        <strain evidence="4">6D33</strain>
    </source>
</reference>
<feature type="compositionally biased region" description="Acidic residues" evidence="1">
    <location>
        <begin position="89"/>
        <end position="102"/>
    </location>
</feature>
<dbReference type="InterPro" id="IPR047676">
    <property type="entry name" value="FxLYD_dom"/>
</dbReference>
<gene>
    <name evidence="4" type="ORF">PH603_04205</name>
</gene>
<evidence type="ECO:0000313" key="5">
    <source>
        <dbReference type="Proteomes" id="UP001217500"/>
    </source>
</evidence>
<dbReference type="NCBIfam" id="NF038353">
    <property type="entry name" value="FxLYD_dom"/>
    <property type="match status" value="1"/>
</dbReference>
<proteinExistence type="predicted"/>
<keyword evidence="2" id="KW-0812">Transmembrane</keyword>
<dbReference type="RefSeq" id="WP_289504702.1">
    <property type="nucleotide sequence ID" value="NZ_CP116805.1"/>
</dbReference>
<feature type="region of interest" description="Disordered" evidence="1">
    <location>
        <begin position="40"/>
        <end position="116"/>
    </location>
</feature>
<evidence type="ECO:0000313" key="4">
    <source>
        <dbReference type="EMBL" id="WCL54960.1"/>
    </source>
</evidence>
<sequence>MILQCPSCDARFKVGAGAIPAAGRKVRCARCMHEWHALPGELKEAPKRPATPPQPRQPEAPRAAEAAPASRPAPDEAETAMAAASSPMDFEDEDTTDAEVVDDPNLPPPGAPVQANNKPLFSADAFAAAMKEAGGEVEERPSLTKEGFASRRKDVPEIRDEYVESDDDEDDFLARRRAEQRRQSEVDRAGRRRRFILFLWVLLFLFWGGLAGAIFLMKDTVKEIWPKSAAIYSWIEGQNDAEALKEKLEAEGKPLSKPITEAVTVLGAFLESSSVEEVNGEQVLMVKGYVENQGARAATVPQVEIRIADGSGQVVDQWVVNPPGQIIARGGKVHFSSPRSPIPAGAASAEVRVLDGTRSTEAADTSNLYERGH</sequence>
<feature type="compositionally biased region" description="Low complexity" evidence="1">
    <location>
        <begin position="60"/>
        <end position="72"/>
    </location>
</feature>
<name>A0AAF0BMS1_9PROT</name>
<keyword evidence="2" id="KW-1133">Transmembrane helix</keyword>
<evidence type="ECO:0000259" key="3">
    <source>
        <dbReference type="Pfam" id="PF13717"/>
    </source>
</evidence>
<feature type="transmembrane region" description="Helical" evidence="2">
    <location>
        <begin position="195"/>
        <end position="217"/>
    </location>
</feature>
<evidence type="ECO:0000256" key="2">
    <source>
        <dbReference type="SAM" id="Phobius"/>
    </source>
</evidence>
<keyword evidence="2" id="KW-0472">Membrane</keyword>
<evidence type="ECO:0000256" key="1">
    <source>
        <dbReference type="SAM" id="MobiDB-lite"/>
    </source>
</evidence>
<dbReference type="KEGG" id="gso:PH603_04205"/>
<dbReference type="Proteomes" id="UP001217500">
    <property type="component" value="Chromosome"/>
</dbReference>